<dbReference type="AlphaFoldDB" id="A0A914NF47"/>
<proteinExistence type="predicted"/>
<name>A0A914NF47_MELIC</name>
<sequence length="50" mass="5700">MASPCYICLSTKGADFNIYARSGFRLSNFRYLLALVNDYSPLIIYLIPMC</sequence>
<dbReference type="WBParaSite" id="Minc3s04471g36363">
    <property type="protein sequence ID" value="Minc3s04471g36363"/>
    <property type="gene ID" value="Minc3s04471g36363"/>
</dbReference>
<evidence type="ECO:0000313" key="2">
    <source>
        <dbReference type="WBParaSite" id="Minc3s04471g36363"/>
    </source>
</evidence>
<organism evidence="1 2">
    <name type="scientific">Meloidogyne incognita</name>
    <name type="common">Southern root-knot nematode worm</name>
    <name type="synonym">Oxyuris incognita</name>
    <dbReference type="NCBI Taxonomy" id="6306"/>
    <lineage>
        <taxon>Eukaryota</taxon>
        <taxon>Metazoa</taxon>
        <taxon>Ecdysozoa</taxon>
        <taxon>Nematoda</taxon>
        <taxon>Chromadorea</taxon>
        <taxon>Rhabditida</taxon>
        <taxon>Tylenchina</taxon>
        <taxon>Tylenchomorpha</taxon>
        <taxon>Tylenchoidea</taxon>
        <taxon>Meloidogynidae</taxon>
        <taxon>Meloidogyninae</taxon>
        <taxon>Meloidogyne</taxon>
        <taxon>Meloidogyne incognita group</taxon>
    </lineage>
</organism>
<evidence type="ECO:0000313" key="1">
    <source>
        <dbReference type="Proteomes" id="UP000887563"/>
    </source>
</evidence>
<reference evidence="2" key="1">
    <citation type="submission" date="2022-11" db="UniProtKB">
        <authorList>
            <consortium name="WormBaseParasite"/>
        </authorList>
    </citation>
    <scope>IDENTIFICATION</scope>
</reference>
<accession>A0A914NF47</accession>
<protein>
    <submittedName>
        <fullName evidence="2">Uncharacterized protein</fullName>
    </submittedName>
</protein>
<keyword evidence="1" id="KW-1185">Reference proteome</keyword>
<dbReference type="Proteomes" id="UP000887563">
    <property type="component" value="Unplaced"/>
</dbReference>